<dbReference type="EMBL" id="GBXM01108607">
    <property type="protein sequence ID" value="JAG99969.1"/>
    <property type="molecule type" value="Transcribed_RNA"/>
</dbReference>
<name>A0A0E9PQ30_ANGAN</name>
<dbReference type="EMBL" id="GBXM01102200">
    <property type="protein sequence ID" value="JAH06377.1"/>
    <property type="molecule type" value="Transcribed_RNA"/>
</dbReference>
<reference evidence="1" key="2">
    <citation type="journal article" date="2015" name="Fish Shellfish Immunol.">
        <title>Early steps in the European eel (Anguilla anguilla)-Vibrio vulnificus interaction in the gills: Role of the RtxA13 toxin.</title>
        <authorList>
            <person name="Callol A."/>
            <person name="Pajuelo D."/>
            <person name="Ebbesson L."/>
            <person name="Teles M."/>
            <person name="MacKenzie S."/>
            <person name="Amaro C."/>
        </authorList>
    </citation>
    <scope>NUCLEOTIDE SEQUENCE</scope>
</reference>
<accession>A0A0E9PQ30</accession>
<protein>
    <submittedName>
        <fullName evidence="1">Uncharacterized protein</fullName>
    </submittedName>
</protein>
<evidence type="ECO:0000313" key="1">
    <source>
        <dbReference type="EMBL" id="JAH06377.1"/>
    </source>
</evidence>
<sequence>MSVEHKTMLLRSSTAEWRKNTLRINYRDVAVMKLAFKYN</sequence>
<organism evidence="1">
    <name type="scientific">Anguilla anguilla</name>
    <name type="common">European freshwater eel</name>
    <name type="synonym">Muraena anguilla</name>
    <dbReference type="NCBI Taxonomy" id="7936"/>
    <lineage>
        <taxon>Eukaryota</taxon>
        <taxon>Metazoa</taxon>
        <taxon>Chordata</taxon>
        <taxon>Craniata</taxon>
        <taxon>Vertebrata</taxon>
        <taxon>Euteleostomi</taxon>
        <taxon>Actinopterygii</taxon>
        <taxon>Neopterygii</taxon>
        <taxon>Teleostei</taxon>
        <taxon>Anguilliformes</taxon>
        <taxon>Anguillidae</taxon>
        <taxon>Anguilla</taxon>
    </lineage>
</organism>
<dbReference type="AlphaFoldDB" id="A0A0E9PQ30"/>
<proteinExistence type="predicted"/>
<reference evidence="1" key="1">
    <citation type="submission" date="2014-11" db="EMBL/GenBank/DDBJ databases">
        <authorList>
            <person name="Amaro Gonzalez C."/>
        </authorList>
    </citation>
    <scope>NUCLEOTIDE SEQUENCE</scope>
</reference>